<organism evidence="1 2">
    <name type="scientific">Odoribacter splanchnicus</name>
    <dbReference type="NCBI Taxonomy" id="28118"/>
    <lineage>
        <taxon>Bacteria</taxon>
        <taxon>Pseudomonadati</taxon>
        <taxon>Bacteroidota</taxon>
        <taxon>Bacteroidia</taxon>
        <taxon>Bacteroidales</taxon>
        <taxon>Odoribacteraceae</taxon>
        <taxon>Odoribacter</taxon>
    </lineage>
</organism>
<reference evidence="1" key="1">
    <citation type="submission" date="2023-01" db="EMBL/GenBank/DDBJ databases">
        <title>Human gut microbiome strain richness.</title>
        <authorList>
            <person name="Chen-Liaw A."/>
        </authorList>
    </citation>
    <scope>NUCLEOTIDE SEQUENCE</scope>
    <source>
        <strain evidence="1">RTP21484st1_B7_RTP21484_190118</strain>
    </source>
</reference>
<accession>A0AAW6FPZ7</accession>
<dbReference type="Proteomes" id="UP001212263">
    <property type="component" value="Unassembled WGS sequence"/>
</dbReference>
<protein>
    <submittedName>
        <fullName evidence="1">Uncharacterized protein</fullName>
    </submittedName>
</protein>
<gene>
    <name evidence="1" type="ORF">PN645_19100</name>
</gene>
<sequence length="103" mass="11720">MILEIFHCGGFARRIRQTRFNQLAEYPIIYAAESDIVKHAVKYQVGSIDGDVCDIGQKPLSIHTLLLTLTAFITEQVKTRMSALFLPFNPLFALIYKTVYLIV</sequence>
<name>A0AAW6FPZ7_9BACT</name>
<evidence type="ECO:0000313" key="2">
    <source>
        <dbReference type="Proteomes" id="UP001212263"/>
    </source>
</evidence>
<evidence type="ECO:0000313" key="1">
    <source>
        <dbReference type="EMBL" id="MDB9225083.1"/>
    </source>
</evidence>
<proteinExistence type="predicted"/>
<dbReference type="EMBL" id="JAQMRD010000048">
    <property type="protein sequence ID" value="MDB9225083.1"/>
    <property type="molecule type" value="Genomic_DNA"/>
</dbReference>
<dbReference type="AlphaFoldDB" id="A0AAW6FPZ7"/>
<comment type="caution">
    <text evidence="1">The sequence shown here is derived from an EMBL/GenBank/DDBJ whole genome shotgun (WGS) entry which is preliminary data.</text>
</comment>
<dbReference type="RefSeq" id="WP_272055102.1">
    <property type="nucleotide sequence ID" value="NZ_JAQMRB010000054.1"/>
</dbReference>